<keyword evidence="4" id="KW-1185">Reference proteome</keyword>
<evidence type="ECO:0000259" key="2">
    <source>
        <dbReference type="Pfam" id="PF12969"/>
    </source>
</evidence>
<name>A0ABU9HU17_9FLAO</name>
<gene>
    <name evidence="3" type="ORF">AAEO56_05280</name>
</gene>
<proteinExistence type="predicted"/>
<sequence>MILRISLILMLLLQMNAGAQENLTVASIPAGLTDNANAVIRLDQTDITISSRKSMEVKKTRIVTILNDKGLGYIDASEYYDKSTDINSIEAVVYNAFGQQVKKIKKKDFKERAVSEGSIITDNKMIYLDYTPVQYPFTIVYTSETETSNTAFIPRWSPVEGPYASVEKAVFTITCNPELGFRYKEYNFDSTTADKQETDNSFSVTVKNLPAPKPEDYSPSLDKLRPHVLFGLKKFHLEGVDGEADSWGSLGSWMYNSLLTGTDELSPETQAKIKALVGTETDPMKKAKIVYEYMQGKTRYISIQLGIGGWKPMAAKDVDRLGYGDCKALSNYTRALLKVVGVDSYYTVVYGDRSKRDMREDFVSMQGNHVILGIPDNGKMVWLECTSQAMPFGFQGDFTDDRMVLVVKPDKSELVRTAIYNSKGNSQVSKGSYAITEAGKINGGVVITTKGTQYDSRFVLESKSKEELDEIYKSGFSTINNLKLKKTGLKNNKDNQEFIEDIAIEAENYCSKSGNRMMFAVNAFNQYSNVPQRYRDRKNPFEIPRGFYDTDEITISLPQGYAMEAKPENIKITDKFGEYTAEYVVVNPTELLFKRSLLINEGFYDSKEYENYRLFREKIARNDNAKVVLVKNAQ</sequence>
<evidence type="ECO:0000313" key="4">
    <source>
        <dbReference type="Proteomes" id="UP001464555"/>
    </source>
</evidence>
<evidence type="ECO:0000313" key="3">
    <source>
        <dbReference type="EMBL" id="MEL1243664.1"/>
    </source>
</evidence>
<reference evidence="3 4" key="1">
    <citation type="submission" date="2024-04" db="EMBL/GenBank/DDBJ databases">
        <title>Flavobacterium sp. DGU11 16S ribosomal RNA gene Genome sequencing and assembly.</title>
        <authorList>
            <person name="Park S."/>
        </authorList>
    </citation>
    <scope>NUCLEOTIDE SEQUENCE [LARGE SCALE GENOMIC DNA]</scope>
    <source>
        <strain evidence="3 4">DGU11</strain>
    </source>
</reference>
<dbReference type="RefSeq" id="WP_341695978.1">
    <property type="nucleotide sequence ID" value="NZ_JBBYHR010000002.1"/>
</dbReference>
<accession>A0ABU9HU17</accession>
<dbReference type="Pfam" id="PF12969">
    <property type="entry name" value="DUF3857"/>
    <property type="match status" value="1"/>
</dbReference>
<feature type="signal peptide" evidence="1">
    <location>
        <begin position="1"/>
        <end position="19"/>
    </location>
</feature>
<dbReference type="Gene3D" id="2.60.120.1130">
    <property type="match status" value="1"/>
</dbReference>
<protein>
    <submittedName>
        <fullName evidence="3">DUF3857 domain-containing protein</fullName>
    </submittedName>
</protein>
<evidence type="ECO:0000256" key="1">
    <source>
        <dbReference type="SAM" id="SignalP"/>
    </source>
</evidence>
<dbReference type="Proteomes" id="UP001464555">
    <property type="component" value="Unassembled WGS sequence"/>
</dbReference>
<feature type="chain" id="PRO_5047024841" evidence="1">
    <location>
        <begin position="20"/>
        <end position="634"/>
    </location>
</feature>
<keyword evidence="1" id="KW-0732">Signal</keyword>
<dbReference type="EMBL" id="JBBYHR010000002">
    <property type="protein sequence ID" value="MEL1243664.1"/>
    <property type="molecule type" value="Genomic_DNA"/>
</dbReference>
<organism evidence="3 4">
    <name type="scientific">Flavobacterium arundinis</name>
    <dbReference type="NCBI Taxonomy" id="3139143"/>
    <lineage>
        <taxon>Bacteria</taxon>
        <taxon>Pseudomonadati</taxon>
        <taxon>Bacteroidota</taxon>
        <taxon>Flavobacteriia</taxon>
        <taxon>Flavobacteriales</taxon>
        <taxon>Flavobacteriaceae</taxon>
        <taxon>Flavobacterium</taxon>
    </lineage>
</organism>
<comment type="caution">
    <text evidence="3">The sequence shown here is derived from an EMBL/GenBank/DDBJ whole genome shotgun (WGS) entry which is preliminary data.</text>
</comment>
<dbReference type="Gene3D" id="3.10.620.30">
    <property type="match status" value="1"/>
</dbReference>
<dbReference type="Gene3D" id="2.60.40.3140">
    <property type="match status" value="1"/>
</dbReference>
<dbReference type="InterPro" id="IPR024618">
    <property type="entry name" value="DUF3857"/>
</dbReference>
<feature type="domain" description="DUF3857" evidence="2">
    <location>
        <begin position="53"/>
        <end position="212"/>
    </location>
</feature>